<organism evidence="2 3">
    <name type="scientific">Kitasatospora putterlickiae</name>
    <dbReference type="NCBI Taxonomy" id="221725"/>
    <lineage>
        <taxon>Bacteria</taxon>
        <taxon>Bacillati</taxon>
        <taxon>Actinomycetota</taxon>
        <taxon>Actinomycetes</taxon>
        <taxon>Kitasatosporales</taxon>
        <taxon>Streptomycetaceae</taxon>
        <taxon>Kitasatospora</taxon>
    </lineage>
</organism>
<evidence type="ECO:0000313" key="2">
    <source>
        <dbReference type="EMBL" id="GAA1382017.1"/>
    </source>
</evidence>
<evidence type="ECO:0000313" key="3">
    <source>
        <dbReference type="Proteomes" id="UP001499863"/>
    </source>
</evidence>
<proteinExistence type="predicted"/>
<dbReference type="EMBL" id="BAAAKJ010000002">
    <property type="protein sequence ID" value="GAA1382017.1"/>
    <property type="molecule type" value="Genomic_DNA"/>
</dbReference>
<feature type="transmembrane region" description="Helical" evidence="1">
    <location>
        <begin position="93"/>
        <end position="114"/>
    </location>
</feature>
<keyword evidence="1" id="KW-1133">Transmembrane helix</keyword>
<feature type="transmembrane region" description="Helical" evidence="1">
    <location>
        <begin position="235"/>
        <end position="252"/>
    </location>
</feature>
<dbReference type="Proteomes" id="UP001499863">
    <property type="component" value="Unassembled WGS sequence"/>
</dbReference>
<feature type="transmembrane region" description="Helical" evidence="1">
    <location>
        <begin position="170"/>
        <end position="186"/>
    </location>
</feature>
<evidence type="ECO:0008006" key="4">
    <source>
        <dbReference type="Google" id="ProtNLM"/>
    </source>
</evidence>
<gene>
    <name evidence="2" type="ORF">GCM10009639_00730</name>
</gene>
<keyword evidence="1" id="KW-0812">Transmembrane</keyword>
<keyword evidence="3" id="KW-1185">Reference proteome</keyword>
<comment type="caution">
    <text evidence="2">The sequence shown here is derived from an EMBL/GenBank/DDBJ whole genome shotgun (WGS) entry which is preliminary data.</text>
</comment>
<feature type="transmembrane region" description="Helical" evidence="1">
    <location>
        <begin position="134"/>
        <end position="155"/>
    </location>
</feature>
<reference evidence="2 3" key="1">
    <citation type="journal article" date="2019" name="Int. J. Syst. Evol. Microbiol.">
        <title>The Global Catalogue of Microorganisms (GCM) 10K type strain sequencing project: providing services to taxonomists for standard genome sequencing and annotation.</title>
        <authorList>
            <consortium name="The Broad Institute Genomics Platform"/>
            <consortium name="The Broad Institute Genome Sequencing Center for Infectious Disease"/>
            <person name="Wu L."/>
            <person name="Ma J."/>
        </authorList>
    </citation>
    <scope>NUCLEOTIDE SEQUENCE [LARGE SCALE GENOMIC DNA]</scope>
    <source>
        <strain evidence="2 3">JCM 12393</strain>
    </source>
</reference>
<name>A0ABN1XJA7_9ACTN</name>
<protein>
    <recommendedName>
        <fullName evidence="4">DUF998 domain-containing protein</fullName>
    </recommendedName>
</protein>
<accession>A0ABN1XJA7</accession>
<feature type="transmembrane region" description="Helical" evidence="1">
    <location>
        <begin position="193"/>
        <end position="215"/>
    </location>
</feature>
<dbReference type="RefSeq" id="WP_344322154.1">
    <property type="nucleotide sequence ID" value="NZ_BAAAKJ010000002.1"/>
</dbReference>
<sequence>MSTLHRSDPAELLAATEGLRARARTRLRGSGVPLLAFGLLALAAVPIARETYNFPPDGRSITSYPTFAYSEHIGLCVPHSLDGPCLAGEFDGAILRFAGWGLWYALLPLAWFALARWYRRRGETRGIVPHRRAWLGTAAVAGVLIAAIPVVLLRFARRVPDSLSFLANDYASPWYVVGIGLLVLGLTERNRLVAGTGLAHAALLTAYLSGLWGSGWLPGLDHFDGSWANGPQPKALLLAAVLLAPGLAQWTTERRASAASRTVTP</sequence>
<evidence type="ECO:0000256" key="1">
    <source>
        <dbReference type="SAM" id="Phobius"/>
    </source>
</evidence>
<keyword evidence="1" id="KW-0472">Membrane</keyword>
<feature type="transmembrane region" description="Helical" evidence="1">
    <location>
        <begin position="30"/>
        <end position="48"/>
    </location>
</feature>